<evidence type="ECO:0000313" key="5">
    <source>
        <dbReference type="EMBL" id="PIR85655.1"/>
    </source>
</evidence>
<dbReference type="GO" id="GO:0005886">
    <property type="term" value="C:plasma membrane"/>
    <property type="evidence" value="ECO:0007669"/>
    <property type="project" value="TreeGrafter"/>
</dbReference>
<reference evidence="6" key="1">
    <citation type="submission" date="2017-09" db="EMBL/GenBank/DDBJ databases">
        <title>Depth-based differentiation of microbial function through sediment-hosted aquifers and enrichment of novel symbionts in the deep terrestrial subsurface.</title>
        <authorList>
            <person name="Probst A.J."/>
            <person name="Ladd B."/>
            <person name="Jarett J.K."/>
            <person name="Geller-Mcgrath D.E."/>
            <person name="Sieber C.M.K."/>
            <person name="Emerson J.B."/>
            <person name="Anantharaman K."/>
            <person name="Thomas B.C."/>
            <person name="Malmstrom R."/>
            <person name="Stieglmeier M."/>
            <person name="Klingl A."/>
            <person name="Woyke T."/>
            <person name="Ryan C.M."/>
            <person name="Banfield J.F."/>
        </authorList>
    </citation>
    <scope>NUCLEOTIDE SEQUENCE [LARGE SCALE GENOMIC DNA]</scope>
</reference>
<dbReference type="EMBL" id="PFBG01000035">
    <property type="protein sequence ID" value="PIR85655.1"/>
    <property type="molecule type" value="Genomic_DNA"/>
</dbReference>
<evidence type="ECO:0000313" key="6">
    <source>
        <dbReference type="Proteomes" id="UP000229612"/>
    </source>
</evidence>
<dbReference type="GO" id="GO:0005524">
    <property type="term" value="F:ATP binding"/>
    <property type="evidence" value="ECO:0007669"/>
    <property type="project" value="UniProtKB-KW"/>
</dbReference>
<name>A0A2H0UIM0_9BACT</name>
<evidence type="ECO:0000256" key="3">
    <source>
        <dbReference type="ARBA" id="ARBA00022840"/>
    </source>
</evidence>
<sequence>MVGEIRDRDVAETAVHAAETGHLVFSTLHTNSAAGSFARLIDLGVDSRLIGSSTNIILGQRLVRKLCESCKKARPATPEEKAKITKVLRGHPAPPALTEEITVYDAPGCKECANTGFKGRQGVFEAIRVDDEVEEAVISDPRDHVVLAAAKSQGIPTMVEDGMEKVLSGVTSLAELERVVDITQLRPEPLKQPE</sequence>
<proteinExistence type="inferred from homology"/>
<keyword evidence="3" id="KW-0067">ATP-binding</keyword>
<protein>
    <recommendedName>
        <fullName evidence="4">Bacterial type II secretion system protein E domain-containing protein</fullName>
    </recommendedName>
</protein>
<organism evidence="5 6">
    <name type="scientific">Candidatus Kaiserbacteria bacterium CG10_big_fil_rev_8_21_14_0_10_44_10</name>
    <dbReference type="NCBI Taxonomy" id="1974606"/>
    <lineage>
        <taxon>Bacteria</taxon>
        <taxon>Candidatus Kaiseribacteriota</taxon>
    </lineage>
</organism>
<dbReference type="InterPro" id="IPR027417">
    <property type="entry name" value="P-loop_NTPase"/>
</dbReference>
<dbReference type="Pfam" id="PF00437">
    <property type="entry name" value="T2SSE"/>
    <property type="match status" value="1"/>
</dbReference>
<gene>
    <name evidence="5" type="ORF">COU14_03165</name>
</gene>
<dbReference type="Gene3D" id="3.40.50.300">
    <property type="entry name" value="P-loop containing nucleotide triphosphate hydrolases"/>
    <property type="match status" value="1"/>
</dbReference>
<comment type="similarity">
    <text evidence="1">Belongs to the GSP E family.</text>
</comment>
<accession>A0A2H0UIM0</accession>
<dbReference type="AlphaFoldDB" id="A0A2H0UIM0"/>
<comment type="caution">
    <text evidence="5">The sequence shown here is derived from an EMBL/GenBank/DDBJ whole genome shotgun (WGS) entry which is preliminary data.</text>
</comment>
<evidence type="ECO:0000256" key="1">
    <source>
        <dbReference type="ARBA" id="ARBA00006611"/>
    </source>
</evidence>
<dbReference type="PANTHER" id="PTHR30258:SF3">
    <property type="entry name" value="SLL1921 PROTEIN"/>
    <property type="match status" value="1"/>
</dbReference>
<dbReference type="GO" id="GO:0016887">
    <property type="term" value="F:ATP hydrolysis activity"/>
    <property type="evidence" value="ECO:0007669"/>
    <property type="project" value="TreeGrafter"/>
</dbReference>
<keyword evidence="2" id="KW-0547">Nucleotide-binding</keyword>
<dbReference type="PANTHER" id="PTHR30258">
    <property type="entry name" value="TYPE II SECRETION SYSTEM PROTEIN GSPE-RELATED"/>
    <property type="match status" value="1"/>
</dbReference>
<dbReference type="Proteomes" id="UP000229612">
    <property type="component" value="Unassembled WGS sequence"/>
</dbReference>
<evidence type="ECO:0000259" key="4">
    <source>
        <dbReference type="Pfam" id="PF00437"/>
    </source>
</evidence>
<dbReference type="InterPro" id="IPR001482">
    <property type="entry name" value="T2SS/T4SS_dom"/>
</dbReference>
<evidence type="ECO:0000256" key="2">
    <source>
        <dbReference type="ARBA" id="ARBA00022741"/>
    </source>
</evidence>
<dbReference type="SUPFAM" id="SSF52540">
    <property type="entry name" value="P-loop containing nucleoside triphosphate hydrolases"/>
    <property type="match status" value="1"/>
</dbReference>
<feature type="domain" description="Bacterial type II secretion system protein E" evidence="4">
    <location>
        <begin position="1"/>
        <end position="178"/>
    </location>
</feature>